<organism evidence="4 5">
    <name type="scientific">Ananas comosus</name>
    <name type="common">Pineapple</name>
    <name type="synonym">Ananas ananas</name>
    <dbReference type="NCBI Taxonomy" id="4615"/>
    <lineage>
        <taxon>Eukaryota</taxon>
        <taxon>Viridiplantae</taxon>
        <taxon>Streptophyta</taxon>
        <taxon>Embryophyta</taxon>
        <taxon>Tracheophyta</taxon>
        <taxon>Spermatophyta</taxon>
        <taxon>Magnoliopsida</taxon>
        <taxon>Liliopsida</taxon>
        <taxon>Poales</taxon>
        <taxon>Bromeliaceae</taxon>
        <taxon>Bromelioideae</taxon>
        <taxon>Ananas</taxon>
    </lineage>
</organism>
<dbReference type="GO" id="GO:0016301">
    <property type="term" value="F:kinase activity"/>
    <property type="evidence" value="ECO:0007669"/>
    <property type="project" value="UniProtKB-KW"/>
</dbReference>
<feature type="domain" description="Leucine-rich repeat-containing N-terminal plant-type" evidence="3">
    <location>
        <begin position="1"/>
        <end position="34"/>
    </location>
</feature>
<dbReference type="AlphaFoldDB" id="A0A199VIE2"/>
<reference evidence="4 5" key="1">
    <citation type="journal article" date="2016" name="DNA Res.">
        <title>The draft genome of MD-2 pineapple using hybrid error correction of long reads.</title>
        <authorList>
            <person name="Redwan R.M."/>
            <person name="Saidin A."/>
            <person name="Kumar S.V."/>
        </authorList>
    </citation>
    <scope>NUCLEOTIDE SEQUENCE [LARGE SCALE GENOMIC DNA]</scope>
    <source>
        <strain evidence="5">cv. MD2</strain>
        <tissue evidence="4">Leaf</tissue>
    </source>
</reference>
<dbReference type="Proteomes" id="UP000092600">
    <property type="component" value="Unassembled WGS sequence"/>
</dbReference>
<dbReference type="InterPro" id="IPR001611">
    <property type="entry name" value="Leu-rich_rpt"/>
</dbReference>
<dbReference type="PANTHER" id="PTHR48007:SF76">
    <property type="entry name" value="OS03G0145102 PROTEIN"/>
    <property type="match status" value="1"/>
</dbReference>
<evidence type="ECO:0000256" key="1">
    <source>
        <dbReference type="ARBA" id="ARBA00022614"/>
    </source>
</evidence>
<evidence type="ECO:0000313" key="4">
    <source>
        <dbReference type="EMBL" id="OAY76651.1"/>
    </source>
</evidence>
<keyword evidence="1" id="KW-0433">Leucine-rich repeat</keyword>
<dbReference type="PANTHER" id="PTHR48007">
    <property type="entry name" value="LEUCINE-RICH REPEAT RECEPTOR-LIKE PROTEIN KINASE PXC1"/>
    <property type="match status" value="1"/>
</dbReference>
<name>A0A199VIE2_ANACO</name>
<dbReference type="Pfam" id="PF13855">
    <property type="entry name" value="LRR_8"/>
    <property type="match status" value="1"/>
</dbReference>
<dbReference type="InterPro" id="IPR032675">
    <property type="entry name" value="LRR_dom_sf"/>
</dbReference>
<evidence type="ECO:0000256" key="2">
    <source>
        <dbReference type="ARBA" id="ARBA00022737"/>
    </source>
</evidence>
<dbReference type="Gene3D" id="3.80.10.10">
    <property type="entry name" value="Ribonuclease Inhibitor"/>
    <property type="match status" value="1"/>
</dbReference>
<keyword evidence="4" id="KW-0675">Receptor</keyword>
<protein>
    <submittedName>
        <fullName evidence="4">Putative LRR receptor-like serine/threonine-protein kinase</fullName>
    </submittedName>
</protein>
<dbReference type="Pfam" id="PF08263">
    <property type="entry name" value="LRRNT_2"/>
    <property type="match status" value="1"/>
</dbReference>
<sequence>MAFRRALRDPFGALSGWDPSSPLAPCNWRGVACSPSGSGSGSAAVVVVVELRLPRLRLSGPISPRLGDLPNLKKLSLRSNSLSGPIPGSLFSRLPRLRSLFLQSNSLSGPLPDSLLMFFSIRGDVR</sequence>
<keyword evidence="4" id="KW-0418">Kinase</keyword>
<dbReference type="SUPFAM" id="SSF52058">
    <property type="entry name" value="L domain-like"/>
    <property type="match status" value="1"/>
</dbReference>
<accession>A0A199VIE2</accession>
<dbReference type="InterPro" id="IPR013210">
    <property type="entry name" value="LRR_N_plant-typ"/>
</dbReference>
<dbReference type="InterPro" id="IPR046959">
    <property type="entry name" value="PRK1-6/SRF4-like"/>
</dbReference>
<gene>
    <name evidence="4" type="ORF">ACMD2_22434</name>
</gene>
<evidence type="ECO:0000259" key="3">
    <source>
        <dbReference type="Pfam" id="PF08263"/>
    </source>
</evidence>
<keyword evidence="4" id="KW-0808">Transferase</keyword>
<dbReference type="STRING" id="4615.A0A199VIE2"/>
<comment type="caution">
    <text evidence="4">The sequence shown here is derived from an EMBL/GenBank/DDBJ whole genome shotgun (WGS) entry which is preliminary data.</text>
</comment>
<keyword evidence="2" id="KW-0677">Repeat</keyword>
<proteinExistence type="predicted"/>
<evidence type="ECO:0000313" key="5">
    <source>
        <dbReference type="Proteomes" id="UP000092600"/>
    </source>
</evidence>
<dbReference type="EMBL" id="LSRQ01001756">
    <property type="protein sequence ID" value="OAY76651.1"/>
    <property type="molecule type" value="Genomic_DNA"/>
</dbReference>